<dbReference type="AlphaFoldDB" id="A0A1V6S9C1"/>
<keyword evidence="5" id="KW-0067">ATP-binding</keyword>
<keyword evidence="4" id="KW-0418">Kinase</keyword>
<feature type="domain" description="Protein kinase" evidence="6">
    <location>
        <begin position="1"/>
        <end position="208"/>
    </location>
</feature>
<evidence type="ECO:0000256" key="2">
    <source>
        <dbReference type="ARBA" id="ARBA00022679"/>
    </source>
</evidence>
<gene>
    <name evidence="7" type="ORF">PENFLA_c084G07900</name>
</gene>
<dbReference type="EMBL" id="MLQL01000084">
    <property type="protein sequence ID" value="OQE10641.1"/>
    <property type="molecule type" value="Genomic_DNA"/>
</dbReference>
<dbReference type="OrthoDB" id="192887at2759"/>
<dbReference type="Pfam" id="PF00069">
    <property type="entry name" value="Pkinase"/>
    <property type="match status" value="1"/>
</dbReference>
<sequence length="277" mass="31654">MYAVPLFTYFLRFLPVNMHSYLVTDLMETDLQTLLKAKPIESEFVQFFLYQILRGLKYVHSAGVIHRNLRPSNILINGNCDLKICNFGLARVDEPGMTGDVATGHYTAPEVMLTWLEYDEKIDIWGAGCIFAEMLRGNPLFSGQNYIHRLHVITELLGTPPEELMTRDTLALVQSFPKSVAINLLERMLAFDPHERVAASEALTSPYIALYHDPSDEPEAERRFDWTSTGDDQTVDCWKANMFAEVLDYHKQAELQESVKQWIQSVSMANSETVKVR</sequence>
<evidence type="ECO:0000259" key="6">
    <source>
        <dbReference type="PROSITE" id="PS50011"/>
    </source>
</evidence>
<name>A0A1V6S9C1_9EURO</name>
<evidence type="ECO:0000313" key="8">
    <source>
        <dbReference type="Proteomes" id="UP000191342"/>
    </source>
</evidence>
<evidence type="ECO:0000256" key="1">
    <source>
        <dbReference type="ARBA" id="ARBA00022527"/>
    </source>
</evidence>
<dbReference type="InterPro" id="IPR050117">
    <property type="entry name" value="MAPK"/>
</dbReference>
<dbReference type="Gene3D" id="1.10.510.10">
    <property type="entry name" value="Transferase(Phosphotransferase) domain 1"/>
    <property type="match status" value="1"/>
</dbReference>
<dbReference type="InterPro" id="IPR011009">
    <property type="entry name" value="Kinase-like_dom_sf"/>
</dbReference>
<dbReference type="InterPro" id="IPR000719">
    <property type="entry name" value="Prot_kinase_dom"/>
</dbReference>
<evidence type="ECO:0000256" key="4">
    <source>
        <dbReference type="ARBA" id="ARBA00022777"/>
    </source>
</evidence>
<dbReference type="GO" id="GO:0005524">
    <property type="term" value="F:ATP binding"/>
    <property type="evidence" value="ECO:0007669"/>
    <property type="project" value="UniProtKB-KW"/>
</dbReference>
<evidence type="ECO:0000256" key="5">
    <source>
        <dbReference type="ARBA" id="ARBA00022840"/>
    </source>
</evidence>
<dbReference type="GO" id="GO:0004674">
    <property type="term" value="F:protein serine/threonine kinase activity"/>
    <property type="evidence" value="ECO:0007669"/>
    <property type="project" value="UniProtKB-KW"/>
</dbReference>
<dbReference type="PANTHER" id="PTHR24055">
    <property type="entry name" value="MITOGEN-ACTIVATED PROTEIN KINASE"/>
    <property type="match status" value="1"/>
</dbReference>
<accession>A0A1V6S9C1</accession>
<comment type="caution">
    <text evidence="7">The sequence shown here is derived from an EMBL/GenBank/DDBJ whole genome shotgun (WGS) entry which is preliminary data.</text>
</comment>
<keyword evidence="3" id="KW-0547">Nucleotide-binding</keyword>
<dbReference type="SMART" id="SM00220">
    <property type="entry name" value="S_TKc"/>
    <property type="match status" value="1"/>
</dbReference>
<organism evidence="7 8">
    <name type="scientific">Penicillium flavigenum</name>
    <dbReference type="NCBI Taxonomy" id="254877"/>
    <lineage>
        <taxon>Eukaryota</taxon>
        <taxon>Fungi</taxon>
        <taxon>Dikarya</taxon>
        <taxon>Ascomycota</taxon>
        <taxon>Pezizomycotina</taxon>
        <taxon>Eurotiomycetes</taxon>
        <taxon>Eurotiomycetidae</taxon>
        <taxon>Eurotiales</taxon>
        <taxon>Aspergillaceae</taxon>
        <taxon>Penicillium</taxon>
    </lineage>
</organism>
<dbReference type="SUPFAM" id="SSF56112">
    <property type="entry name" value="Protein kinase-like (PK-like)"/>
    <property type="match status" value="1"/>
</dbReference>
<evidence type="ECO:0000256" key="3">
    <source>
        <dbReference type="ARBA" id="ARBA00022741"/>
    </source>
</evidence>
<dbReference type="FunFam" id="1.10.510.10:FF:000624">
    <property type="entry name" value="Mitogen-activated protein kinase"/>
    <property type="match status" value="1"/>
</dbReference>
<dbReference type="PROSITE" id="PS50011">
    <property type="entry name" value="PROTEIN_KINASE_DOM"/>
    <property type="match status" value="1"/>
</dbReference>
<keyword evidence="2" id="KW-0808">Transferase</keyword>
<reference evidence="8" key="1">
    <citation type="journal article" date="2017" name="Nat. Microbiol.">
        <title>Global analysis of biosynthetic gene clusters reveals vast potential of secondary metabolite production in Penicillium species.</title>
        <authorList>
            <person name="Nielsen J.C."/>
            <person name="Grijseels S."/>
            <person name="Prigent S."/>
            <person name="Ji B."/>
            <person name="Dainat J."/>
            <person name="Nielsen K.F."/>
            <person name="Frisvad J.C."/>
            <person name="Workman M."/>
            <person name="Nielsen J."/>
        </authorList>
    </citation>
    <scope>NUCLEOTIDE SEQUENCE [LARGE SCALE GENOMIC DNA]</scope>
    <source>
        <strain evidence="8">IBT 14082</strain>
    </source>
</reference>
<dbReference type="STRING" id="254877.A0A1V6S9C1"/>
<proteinExistence type="predicted"/>
<dbReference type="Proteomes" id="UP000191342">
    <property type="component" value="Unassembled WGS sequence"/>
</dbReference>
<keyword evidence="1" id="KW-0723">Serine/threonine-protein kinase</keyword>
<protein>
    <recommendedName>
        <fullName evidence="6">Protein kinase domain-containing protein</fullName>
    </recommendedName>
</protein>
<keyword evidence="8" id="KW-1185">Reference proteome</keyword>
<evidence type="ECO:0000313" key="7">
    <source>
        <dbReference type="EMBL" id="OQE10641.1"/>
    </source>
</evidence>